<protein>
    <recommendedName>
        <fullName evidence="8 14">3,4-dihydroxy-2-butanone 4-phosphate synthase</fullName>
        <shortName evidence="14 15">DHBP synthase</shortName>
        <ecNumber evidence="7 14">4.1.99.12</ecNumber>
    </recommendedName>
</protein>
<organism evidence="16 17">
    <name type="scientific">Sulfitobacter alexandrii</name>
    <dbReference type="NCBI Taxonomy" id="1917485"/>
    <lineage>
        <taxon>Bacteria</taxon>
        <taxon>Pseudomonadati</taxon>
        <taxon>Pseudomonadota</taxon>
        <taxon>Alphaproteobacteria</taxon>
        <taxon>Rhodobacterales</taxon>
        <taxon>Roseobacteraceae</taxon>
        <taxon>Sulfitobacter</taxon>
    </lineage>
</organism>
<dbReference type="HAMAP" id="MF_00180">
    <property type="entry name" value="RibB"/>
    <property type="match status" value="1"/>
</dbReference>
<dbReference type="EC" id="4.1.99.12" evidence="7 14"/>
<dbReference type="InterPro" id="IPR000422">
    <property type="entry name" value="DHBP_synthase_RibB"/>
</dbReference>
<dbReference type="PANTHER" id="PTHR21327">
    <property type="entry name" value="GTP CYCLOHYDROLASE II-RELATED"/>
    <property type="match status" value="1"/>
</dbReference>
<comment type="cofactor">
    <cofactor evidence="2">
        <name>Mn(2+)</name>
        <dbReference type="ChEBI" id="CHEBI:29035"/>
    </cofactor>
</comment>
<evidence type="ECO:0000256" key="9">
    <source>
        <dbReference type="ARBA" id="ARBA00022619"/>
    </source>
</evidence>
<evidence type="ECO:0000256" key="12">
    <source>
        <dbReference type="ARBA" id="ARBA00023211"/>
    </source>
</evidence>
<comment type="similarity">
    <text evidence="14 15">Belongs to the DHBP synthase family.</text>
</comment>
<evidence type="ECO:0000313" key="17">
    <source>
        <dbReference type="Proteomes" id="UP000181897"/>
    </source>
</evidence>
<name>A0A1J0WQC5_9RHOB</name>
<geneLocation type="plasmid" evidence="16 17">
    <name>unnamed5</name>
</geneLocation>
<feature type="binding site" evidence="14">
    <location>
        <position position="28"/>
    </location>
    <ligand>
        <name>Mg(2+)</name>
        <dbReference type="ChEBI" id="CHEBI:18420"/>
        <label>1</label>
    </ligand>
</feature>
<comment type="function">
    <text evidence="3 14 15">Catalyzes the conversion of D-ribulose 5-phosphate to formate and 3,4-dihydroxy-2-butanone 4-phosphate.</text>
</comment>
<evidence type="ECO:0000256" key="7">
    <source>
        <dbReference type="ARBA" id="ARBA00012153"/>
    </source>
</evidence>
<evidence type="ECO:0000256" key="6">
    <source>
        <dbReference type="ARBA" id="ARBA00008976"/>
    </source>
</evidence>
<gene>
    <name evidence="14" type="primary">ribB</name>
    <name evidence="16" type="ORF">BOO69_22135</name>
</gene>
<dbReference type="GO" id="GO:0030145">
    <property type="term" value="F:manganese ion binding"/>
    <property type="evidence" value="ECO:0007669"/>
    <property type="project" value="UniProtKB-UniRule"/>
</dbReference>
<dbReference type="GO" id="GO:0009231">
    <property type="term" value="P:riboflavin biosynthetic process"/>
    <property type="evidence" value="ECO:0007669"/>
    <property type="project" value="UniProtKB-UniRule"/>
</dbReference>
<evidence type="ECO:0000256" key="3">
    <source>
        <dbReference type="ARBA" id="ARBA00002284"/>
    </source>
</evidence>
<dbReference type="GO" id="GO:0005829">
    <property type="term" value="C:cytosol"/>
    <property type="evidence" value="ECO:0007669"/>
    <property type="project" value="TreeGrafter"/>
</dbReference>
<feature type="site" description="Essential for catalytic activity" evidence="14">
    <location>
        <position position="126"/>
    </location>
</feature>
<feature type="binding site" evidence="14">
    <location>
        <begin position="27"/>
        <end position="28"/>
    </location>
    <ligand>
        <name>D-ribulose 5-phosphate</name>
        <dbReference type="ChEBI" id="CHEBI:58121"/>
    </ligand>
</feature>
<dbReference type="PANTHER" id="PTHR21327:SF18">
    <property type="entry name" value="3,4-DIHYDROXY-2-BUTANONE 4-PHOSPHATE SYNTHASE"/>
    <property type="match status" value="1"/>
</dbReference>
<feature type="binding site" evidence="14">
    <location>
        <position position="143"/>
    </location>
    <ligand>
        <name>Mg(2+)</name>
        <dbReference type="ChEBI" id="CHEBI:18420"/>
        <label>2</label>
    </ligand>
</feature>
<dbReference type="GO" id="GO:0003935">
    <property type="term" value="F:GTP cyclohydrolase II activity"/>
    <property type="evidence" value="ECO:0007669"/>
    <property type="project" value="TreeGrafter"/>
</dbReference>
<keyword evidence="10 14" id="KW-0479">Metal-binding</keyword>
<dbReference type="Proteomes" id="UP000181897">
    <property type="component" value="Plasmid unnamed5"/>
</dbReference>
<evidence type="ECO:0000256" key="14">
    <source>
        <dbReference type="HAMAP-Rule" id="MF_00180"/>
    </source>
</evidence>
<evidence type="ECO:0000256" key="11">
    <source>
        <dbReference type="ARBA" id="ARBA00022842"/>
    </source>
</evidence>
<evidence type="ECO:0000256" key="13">
    <source>
        <dbReference type="ARBA" id="ARBA00023239"/>
    </source>
</evidence>
<sequence length="213" mass="23024">MVLDRVEDAITAIARGEMVIVVDDADRENEGDLIMAADAVTPADINFMATEGRGLICVSLSAERLEQLDLPQMVGNNTEFLSTGFTITCDLREGTTTGISASDRAKTIRALTDANRVPGDFNRPGHVFPLRAHPEGVLGRPGHTEASLDLSRLAGRYSGGVLCEIALADGEMARLPDLAAFSRRYGLKLISIEDLIAWRRVNDRESEIGNTPS</sequence>
<feature type="binding site" evidence="14">
    <location>
        <position position="28"/>
    </location>
    <ligand>
        <name>Mg(2+)</name>
        <dbReference type="ChEBI" id="CHEBI:18420"/>
        <label>2</label>
    </ligand>
</feature>
<dbReference type="Pfam" id="PF00926">
    <property type="entry name" value="DHBP_synthase"/>
    <property type="match status" value="1"/>
</dbReference>
<dbReference type="UniPathway" id="UPA00275">
    <property type="reaction ID" value="UER00399"/>
</dbReference>
<keyword evidence="12 14" id="KW-0464">Manganese</keyword>
<reference evidence="16 17" key="1">
    <citation type="submission" date="2016-11" db="EMBL/GenBank/DDBJ databases">
        <title>Complete genome sequence of Sulfitobacter sp. AM1-D1, a toxic bacteria associated with marine dinoflagellate Alexandrium minutum in East China Sea.</title>
        <authorList>
            <person name="Yang Q."/>
            <person name="Zhang X."/>
            <person name="Tian X."/>
        </authorList>
    </citation>
    <scope>NUCLEOTIDE SEQUENCE [LARGE SCALE GENOMIC DNA]</scope>
    <source>
        <strain evidence="16 17">AM1-D1</strain>
        <plasmid evidence="16 17">unnamed5</plasmid>
    </source>
</reference>
<dbReference type="EMBL" id="CP018081">
    <property type="protein sequence ID" value="APE46342.1"/>
    <property type="molecule type" value="Genomic_DNA"/>
</dbReference>
<dbReference type="NCBIfam" id="TIGR00506">
    <property type="entry name" value="ribB"/>
    <property type="match status" value="1"/>
</dbReference>
<keyword evidence="9 14" id="KW-0686">Riboflavin biosynthesis</keyword>
<dbReference type="SUPFAM" id="SSF55821">
    <property type="entry name" value="YrdC/RibB"/>
    <property type="match status" value="1"/>
</dbReference>
<comment type="subunit">
    <text evidence="14 15">Homodimer.</text>
</comment>
<evidence type="ECO:0000256" key="10">
    <source>
        <dbReference type="ARBA" id="ARBA00022723"/>
    </source>
</evidence>
<dbReference type="OrthoDB" id="9793111at2"/>
<evidence type="ECO:0000256" key="8">
    <source>
        <dbReference type="ARBA" id="ARBA00018836"/>
    </source>
</evidence>
<feature type="site" description="Essential for catalytic activity" evidence="14">
    <location>
        <position position="164"/>
    </location>
</feature>
<keyword evidence="13 14" id="KW-0456">Lyase</keyword>
<accession>A0A1J0WQC5</accession>
<feature type="binding site" evidence="14">
    <location>
        <begin position="140"/>
        <end position="144"/>
    </location>
    <ligand>
        <name>D-ribulose 5-phosphate</name>
        <dbReference type="ChEBI" id="CHEBI:58121"/>
    </ligand>
</feature>
<dbReference type="Gene3D" id="3.90.870.10">
    <property type="entry name" value="DHBP synthase"/>
    <property type="match status" value="1"/>
</dbReference>
<dbReference type="RefSeq" id="WP_071974439.1">
    <property type="nucleotide sequence ID" value="NZ_CP018081.1"/>
</dbReference>
<evidence type="ECO:0000256" key="15">
    <source>
        <dbReference type="RuleBase" id="RU003843"/>
    </source>
</evidence>
<proteinExistence type="inferred from homology"/>
<dbReference type="InterPro" id="IPR017945">
    <property type="entry name" value="DHBP_synth_RibB-like_a/b_dom"/>
</dbReference>
<evidence type="ECO:0000256" key="4">
    <source>
        <dbReference type="ARBA" id="ARBA00004904"/>
    </source>
</evidence>
<keyword evidence="16" id="KW-0614">Plasmid</keyword>
<feature type="binding site" evidence="14">
    <location>
        <position position="32"/>
    </location>
    <ligand>
        <name>D-ribulose 5-phosphate</name>
        <dbReference type="ChEBI" id="CHEBI:58121"/>
    </ligand>
</feature>
<evidence type="ECO:0000256" key="2">
    <source>
        <dbReference type="ARBA" id="ARBA00001936"/>
    </source>
</evidence>
<comment type="cofactor">
    <cofactor evidence="14 15">
        <name>Mg(2+)</name>
        <dbReference type="ChEBI" id="CHEBI:18420"/>
    </cofactor>
    <cofactor evidence="14 15">
        <name>Mn(2+)</name>
        <dbReference type="ChEBI" id="CHEBI:29035"/>
    </cofactor>
    <text evidence="14 15">Binds 2 divalent metal cations per subunit. Magnesium or manganese.</text>
</comment>
<keyword evidence="17" id="KW-1185">Reference proteome</keyword>
<evidence type="ECO:0000256" key="5">
    <source>
        <dbReference type="ARBA" id="ARBA00005520"/>
    </source>
</evidence>
<comment type="similarity">
    <text evidence="6">In the C-terminal section; belongs to the GTP cyclohydrolase II family.</text>
</comment>
<evidence type="ECO:0000313" key="16">
    <source>
        <dbReference type="EMBL" id="APE46342.1"/>
    </source>
</evidence>
<dbReference type="AlphaFoldDB" id="A0A1J0WQC5"/>
<keyword evidence="11 14" id="KW-0460">Magnesium</keyword>
<dbReference type="KEGG" id="suam:BOO69_22135"/>
<comment type="pathway">
    <text evidence="4 14 15">Cofactor biosynthesis; riboflavin biosynthesis; 2-hydroxy-3-oxobutyl phosphate from D-ribulose 5-phosphate: step 1/1.</text>
</comment>
<dbReference type="FunFam" id="3.90.870.10:FF:000001">
    <property type="entry name" value="Riboflavin biosynthesis protein RibBA"/>
    <property type="match status" value="1"/>
</dbReference>
<dbReference type="GO" id="GO:0008686">
    <property type="term" value="F:3,4-dihydroxy-2-butanone-4-phosphate synthase activity"/>
    <property type="evidence" value="ECO:0007669"/>
    <property type="project" value="UniProtKB-UniRule"/>
</dbReference>
<comment type="similarity">
    <text evidence="5">In the N-terminal section; belongs to the DHBP synthase family.</text>
</comment>
<evidence type="ECO:0000256" key="1">
    <source>
        <dbReference type="ARBA" id="ARBA00000141"/>
    </source>
</evidence>
<comment type="catalytic activity">
    <reaction evidence="1 14 15">
        <text>D-ribulose 5-phosphate = (2S)-2-hydroxy-3-oxobutyl phosphate + formate + H(+)</text>
        <dbReference type="Rhea" id="RHEA:18457"/>
        <dbReference type="ChEBI" id="CHEBI:15378"/>
        <dbReference type="ChEBI" id="CHEBI:15740"/>
        <dbReference type="ChEBI" id="CHEBI:58121"/>
        <dbReference type="ChEBI" id="CHEBI:58830"/>
        <dbReference type="EC" id="4.1.99.12"/>
    </reaction>
</comment>
<dbReference type="GO" id="GO:0000287">
    <property type="term" value="F:magnesium ion binding"/>
    <property type="evidence" value="ECO:0007669"/>
    <property type="project" value="UniProtKB-UniRule"/>
</dbReference>